<sequence length="234" mass="26507">MDFCARDTQLACEELPAARPKMPRKPTLTPDDPLSQCLISLAPGDKNPEPISLAIQDGKGGERPPSSVLRQFDHDLFSDEDHFDPNLNYTPPRSDSASLQHADDPPPLAQEADWSPVCQHVEIMRNKSNPRRQGALQTQLATDEKNLLAIQATPAPPVPDLWTRIKPKQFKTFLRLDELIEAKCNIYKNQPHVILHLFARVLYSSRENFFRKQYFQFRDLFCETAPYIGGCLAG</sequence>
<evidence type="ECO:0000313" key="3">
    <source>
        <dbReference type="Proteomes" id="UP000224854"/>
    </source>
</evidence>
<accession>A0A2C5YYI8</accession>
<proteinExistence type="predicted"/>
<protein>
    <submittedName>
        <fullName evidence="2">Uncharacterized protein</fullName>
    </submittedName>
</protein>
<keyword evidence="3" id="KW-1185">Reference proteome</keyword>
<feature type="region of interest" description="Disordered" evidence="1">
    <location>
        <begin position="15"/>
        <end position="68"/>
    </location>
</feature>
<reference evidence="2 3" key="1">
    <citation type="submission" date="2017-06" db="EMBL/GenBank/DDBJ databases">
        <title>Ant-infecting Ophiocordyceps genomes reveal a high diversity of potential behavioral manipulation genes and a possible major role for enterotoxins.</title>
        <authorList>
            <person name="De Bekker C."/>
            <person name="Evans H.C."/>
            <person name="Brachmann A."/>
            <person name="Hughes D.P."/>
        </authorList>
    </citation>
    <scope>NUCLEOTIDE SEQUENCE [LARGE SCALE GENOMIC DNA]</scope>
    <source>
        <strain evidence="2 3">1348a</strain>
    </source>
</reference>
<dbReference type="AlphaFoldDB" id="A0A2C5YYI8"/>
<name>A0A2C5YYI8_9HYPO</name>
<gene>
    <name evidence="2" type="ORF">CDD82_5978</name>
</gene>
<dbReference type="EMBL" id="NJEU01000584">
    <property type="protein sequence ID" value="PHH72432.1"/>
    <property type="molecule type" value="Genomic_DNA"/>
</dbReference>
<feature type="compositionally biased region" description="Polar residues" evidence="1">
    <location>
        <begin position="87"/>
        <end position="99"/>
    </location>
</feature>
<comment type="caution">
    <text evidence="2">The sequence shown here is derived from an EMBL/GenBank/DDBJ whole genome shotgun (WGS) entry which is preliminary data.</text>
</comment>
<dbReference type="Proteomes" id="UP000224854">
    <property type="component" value="Unassembled WGS sequence"/>
</dbReference>
<feature type="region of interest" description="Disordered" evidence="1">
    <location>
        <begin position="80"/>
        <end position="110"/>
    </location>
</feature>
<evidence type="ECO:0000313" key="2">
    <source>
        <dbReference type="EMBL" id="PHH72432.1"/>
    </source>
</evidence>
<evidence type="ECO:0000256" key="1">
    <source>
        <dbReference type="SAM" id="MobiDB-lite"/>
    </source>
</evidence>
<organism evidence="2 3">
    <name type="scientific">Ophiocordyceps australis</name>
    <dbReference type="NCBI Taxonomy" id="1399860"/>
    <lineage>
        <taxon>Eukaryota</taxon>
        <taxon>Fungi</taxon>
        <taxon>Dikarya</taxon>
        <taxon>Ascomycota</taxon>
        <taxon>Pezizomycotina</taxon>
        <taxon>Sordariomycetes</taxon>
        <taxon>Hypocreomycetidae</taxon>
        <taxon>Hypocreales</taxon>
        <taxon>Ophiocordycipitaceae</taxon>
        <taxon>Ophiocordyceps</taxon>
    </lineage>
</organism>
<dbReference type="OrthoDB" id="4921846at2759"/>